<accession>A0A1H2N8C5</accession>
<organism evidence="1 2">
    <name type="scientific">Pseudomonas vancouverensis</name>
    <dbReference type="NCBI Taxonomy" id="95300"/>
    <lineage>
        <taxon>Bacteria</taxon>
        <taxon>Pseudomonadati</taxon>
        <taxon>Pseudomonadota</taxon>
        <taxon>Gammaproteobacteria</taxon>
        <taxon>Pseudomonadales</taxon>
        <taxon>Pseudomonadaceae</taxon>
        <taxon>Pseudomonas</taxon>
    </lineage>
</organism>
<dbReference type="STRING" id="95300.SAMN05216558_1858"/>
<evidence type="ECO:0000313" key="1">
    <source>
        <dbReference type="EMBL" id="TDB61449.1"/>
    </source>
</evidence>
<proteinExistence type="predicted"/>
<dbReference type="RefSeq" id="WP_093219683.1">
    <property type="nucleotide sequence ID" value="NZ_LT629803.1"/>
</dbReference>
<comment type="caution">
    <text evidence="1">The sequence shown here is derived from an EMBL/GenBank/DDBJ whole genome shotgun (WGS) entry which is preliminary data.</text>
</comment>
<dbReference type="AlphaFoldDB" id="A0A1H2N8C5"/>
<name>A0A1H2N8C5_PSEVA</name>
<keyword evidence="2" id="KW-1185">Reference proteome</keyword>
<dbReference type="Proteomes" id="UP000295254">
    <property type="component" value="Unassembled WGS sequence"/>
</dbReference>
<evidence type="ECO:0000313" key="2">
    <source>
        <dbReference type="Proteomes" id="UP000295254"/>
    </source>
</evidence>
<protein>
    <submittedName>
        <fullName evidence="1">DUF2190 family protein</fullName>
    </submittedName>
</protein>
<dbReference type="EMBL" id="RRZK01000020">
    <property type="protein sequence ID" value="TDB61449.1"/>
    <property type="molecule type" value="Genomic_DNA"/>
</dbReference>
<sequence length="104" mass="10120">MAKNYSSDGSTVNFVAPTGGAVAGQPCVLGQMVVMPLGSGLKGTPLVGVTNGAWNVPVAPGLKQGAKVSVLAGALVADGTPDSVPFGKLLSDESGGVAEALLVQ</sequence>
<reference evidence="2" key="1">
    <citation type="journal article" date="2019" name="bioRxiv">
        <title>Bacterially produced spermidine induces plant systemic susceptibility to pathogens.</title>
        <authorList>
            <person name="Melnyk R.A."/>
            <person name="Beskrovnaya P.A."/>
            <person name="Liu Z."/>
            <person name="Song Y."/>
            <person name="Haney C.H."/>
        </authorList>
    </citation>
    <scope>NUCLEOTIDE SEQUENCE [LARGE SCALE GENOMIC DNA]</scope>
    <source>
        <strain evidence="2">Dha-51</strain>
    </source>
</reference>
<gene>
    <name evidence="1" type="ORF">EIY72_15385</name>
</gene>
<dbReference type="OrthoDB" id="7023969at2"/>